<organism evidence="4 5">
    <name type="scientific">Desmophyllum pertusum</name>
    <dbReference type="NCBI Taxonomy" id="174260"/>
    <lineage>
        <taxon>Eukaryota</taxon>
        <taxon>Metazoa</taxon>
        <taxon>Cnidaria</taxon>
        <taxon>Anthozoa</taxon>
        <taxon>Hexacorallia</taxon>
        <taxon>Scleractinia</taxon>
        <taxon>Caryophylliina</taxon>
        <taxon>Caryophylliidae</taxon>
        <taxon>Desmophyllum</taxon>
    </lineage>
</organism>
<feature type="domain" description="Fibronectin type-III" evidence="3">
    <location>
        <begin position="535"/>
        <end position="630"/>
    </location>
</feature>
<dbReference type="InterPro" id="IPR013783">
    <property type="entry name" value="Ig-like_fold"/>
</dbReference>
<proteinExistence type="predicted"/>
<dbReference type="SMART" id="SM00060">
    <property type="entry name" value="FN3"/>
    <property type="match status" value="9"/>
</dbReference>
<keyword evidence="2" id="KW-0812">Transmembrane</keyword>
<dbReference type="SUPFAM" id="SSF49265">
    <property type="entry name" value="Fibronectin type III"/>
    <property type="match status" value="5"/>
</dbReference>
<evidence type="ECO:0000256" key="2">
    <source>
        <dbReference type="SAM" id="Phobius"/>
    </source>
</evidence>
<feature type="domain" description="Fibronectin type-III" evidence="3">
    <location>
        <begin position="939"/>
        <end position="1035"/>
    </location>
</feature>
<dbReference type="InterPro" id="IPR003961">
    <property type="entry name" value="FN3_dom"/>
</dbReference>
<comment type="caution">
    <text evidence="4">The sequence shown here is derived from an EMBL/GenBank/DDBJ whole genome shotgun (WGS) entry which is preliminary data.</text>
</comment>
<dbReference type="OrthoDB" id="5965404at2759"/>
<protein>
    <recommendedName>
        <fullName evidence="3">Fibronectin type-III domain-containing protein</fullName>
    </recommendedName>
</protein>
<dbReference type="PANTHER" id="PTHR46957">
    <property type="entry name" value="CYTOKINE RECEPTOR"/>
    <property type="match status" value="1"/>
</dbReference>
<feature type="domain" description="Fibronectin type-III" evidence="3">
    <location>
        <begin position="430"/>
        <end position="534"/>
    </location>
</feature>
<dbReference type="Proteomes" id="UP001163046">
    <property type="component" value="Unassembled WGS sequence"/>
</dbReference>
<feature type="domain" description="Fibronectin type-III" evidence="3">
    <location>
        <begin position="1140"/>
        <end position="1252"/>
    </location>
</feature>
<dbReference type="Gene3D" id="2.60.40.10">
    <property type="entry name" value="Immunoglobulins"/>
    <property type="match status" value="9"/>
</dbReference>
<feature type="domain" description="Fibronectin type-III" evidence="3">
    <location>
        <begin position="842"/>
        <end position="938"/>
    </location>
</feature>
<keyword evidence="5" id="KW-1185">Reference proteome</keyword>
<dbReference type="InterPro" id="IPR036116">
    <property type="entry name" value="FN3_sf"/>
</dbReference>
<keyword evidence="2" id="KW-0472">Membrane</keyword>
<dbReference type="GO" id="GO:0016020">
    <property type="term" value="C:membrane"/>
    <property type="evidence" value="ECO:0007669"/>
    <property type="project" value="UniProtKB-SubCell"/>
</dbReference>
<feature type="domain" description="Fibronectin type-III" evidence="3">
    <location>
        <begin position="741"/>
        <end position="838"/>
    </location>
</feature>
<gene>
    <name evidence="4" type="ORF">OS493_007295</name>
</gene>
<reference evidence="4" key="1">
    <citation type="submission" date="2023-01" db="EMBL/GenBank/DDBJ databases">
        <title>Genome assembly of the deep-sea coral Lophelia pertusa.</title>
        <authorList>
            <person name="Herrera S."/>
            <person name="Cordes E."/>
        </authorList>
    </citation>
    <scope>NUCLEOTIDE SEQUENCE</scope>
    <source>
        <strain evidence="4">USNM1676648</strain>
        <tissue evidence="4">Polyp</tissue>
    </source>
</reference>
<evidence type="ECO:0000313" key="4">
    <source>
        <dbReference type="EMBL" id="KAJ7374221.1"/>
    </source>
</evidence>
<dbReference type="InterPro" id="IPR050713">
    <property type="entry name" value="RTP_Phos/Ushers"/>
</dbReference>
<dbReference type="PROSITE" id="PS50853">
    <property type="entry name" value="FN3"/>
    <property type="match status" value="9"/>
</dbReference>
<evidence type="ECO:0000256" key="1">
    <source>
        <dbReference type="ARBA" id="ARBA00022737"/>
    </source>
</evidence>
<keyword evidence="2" id="KW-1133">Transmembrane helix</keyword>
<dbReference type="Pfam" id="PF00041">
    <property type="entry name" value="fn3"/>
    <property type="match status" value="8"/>
</dbReference>
<dbReference type="FunFam" id="2.60.40.10:FF:000028">
    <property type="entry name" value="Neuronal cell adhesion molecule"/>
    <property type="match status" value="4"/>
</dbReference>
<dbReference type="CDD" id="cd00063">
    <property type="entry name" value="FN3"/>
    <property type="match status" value="9"/>
</dbReference>
<dbReference type="AlphaFoldDB" id="A0A9W9Z2Y3"/>
<feature type="transmembrane region" description="Helical" evidence="2">
    <location>
        <begin position="24"/>
        <end position="53"/>
    </location>
</feature>
<accession>A0A9W9Z2Y3</accession>
<dbReference type="EMBL" id="MU826828">
    <property type="protein sequence ID" value="KAJ7374221.1"/>
    <property type="molecule type" value="Genomic_DNA"/>
</dbReference>
<evidence type="ECO:0000259" key="3">
    <source>
        <dbReference type="PROSITE" id="PS50853"/>
    </source>
</evidence>
<name>A0A9W9Z2Y3_9CNID</name>
<dbReference type="PANTHER" id="PTHR46957:SF3">
    <property type="entry name" value="CYTOKINE RECEPTOR"/>
    <property type="match status" value="1"/>
</dbReference>
<sequence>MYVMVMLVPAAAGLVKKQDPSSNILAALFCFPMMTFNVNLLSIKVILLLFAALHDKLGPLRGVLGVDEHDIWSFNDLDSNDMDKHGNAKNKPSPVGEGLYLDGSRNTYIKLKGHKKSCLQHPSTCDITIGFFLKLMPKSGLQIYFGNKDADETKYEGPIDAPQHLYCGNSPNDLKTRGDYFLGRRTFPIAYYKDLNIWYSAQPESVLDEKLNQAKDNGNFTEIGLKIIFPELAFDSDNVDQWKTDFSNKVNESYTGDAYFTEIKDISVSESDGNTSVSFTLAFSKITWQSMLTLQLAMENATFLGSPGFLDEASCRNIDSDNFICEVPKNAAATSITFNRITIKMDLVRVPDHDNYFYGYRILYKNLDVPNSQWAAQDIRRNVPPITKHIRSLAAYTNYSFRVSAKSFKSEGLISEAIRVTTKEWVPSVGPAIAAYRNTSSTSIYVQWNHTIPEKKYNGILIGYRVYWDEDHFSSNHNYDSRGSVDVGLDTSNYTVTSLHEYWLYNIHVAGRTSVGAGKYTTVTVMTDDDTPSAPPYDVQLHVANKTTLIAHWNDVPLIHQNGVILGYRFLFQREDGGPVERNVTVSPNVHEYRFPGLWIFQNYSIQVLAFAIKGDGPFNDKVYQMTNESVPINSPVNLTAHNVSSRELKVFWDYVENPRKVLGNLKGFSLYVLEANRSDVFTDDAKSRTFDTDTRRNYQFGGLEIFRLYNISIAARTVKGVGPTNESVVVRTHGEVPGASPGPLIAYNTSTSSIYASWKEIVAEKWHGIMQGYKLFFYEFTKDGLRTKENRTYQLSVLETTFTELKTYTKYRIEVLGFNNFGDGPAAAVEVRTAEGIPSEAPSNFTANNKSSTILRATWKPVPECCQFGIILGYHVTLTDSSNSSATITKTVTELYSRFTNLKKYHVYQLSVDAFTSKGIGPNVPTSASTDQDIPDAPPPNFRGYNISQTEIQLFWGPVPQDKANGIITHYNVSYKKAQGNHYSKYRRFNNGSTFKGVIDGLKPFTIYKLDVKAFTIKGNGPSSVDITVKTEEEAPQVSPATFEGINSSSTSIVLRWDPIPEEEVAGVLRNFYVTYRQLNTADNTTYNITVPITNLALELNNLRKYTNYSLEIKGVTKFIGAATKPIIVTTDEDIPSRPPKDIKLQNSSSTSISVQWKPIPKDHINGILLGIKLFYRSAPRDNSIVFSSRTRRAAEEEWSEYTNITLPPNALSYEMTGLKKFTNYSVVILGYTAKGDGNVSHKFVVSTDEDG</sequence>
<feature type="domain" description="Fibronectin type-III" evidence="3">
    <location>
        <begin position="1040"/>
        <end position="1135"/>
    </location>
</feature>
<feature type="domain" description="Fibronectin type-III" evidence="3">
    <location>
        <begin position="327"/>
        <end position="425"/>
    </location>
</feature>
<keyword evidence="1" id="KW-0677">Repeat</keyword>
<evidence type="ECO:0000313" key="5">
    <source>
        <dbReference type="Proteomes" id="UP001163046"/>
    </source>
</evidence>
<feature type="domain" description="Fibronectin type-III" evidence="3">
    <location>
        <begin position="635"/>
        <end position="736"/>
    </location>
</feature>